<feature type="region of interest" description="Disordered" evidence="3">
    <location>
        <begin position="497"/>
        <end position="531"/>
    </location>
</feature>
<reference evidence="5 6" key="1">
    <citation type="submission" date="2020-08" db="EMBL/GenBank/DDBJ databases">
        <title>Plant Genome Project.</title>
        <authorList>
            <person name="Zhang R.-G."/>
        </authorList>
    </citation>
    <scope>NUCLEOTIDE SEQUENCE [LARGE SCALE GENOMIC DNA]</scope>
    <source>
        <tissue evidence="5">Rhizome</tissue>
    </source>
</reference>
<name>A0A8J5FZN5_ZINOF</name>
<dbReference type="PROSITE" id="PS51774">
    <property type="entry name" value="NAB"/>
    <property type="match status" value="1"/>
</dbReference>
<dbReference type="Pfam" id="PF25014">
    <property type="entry name" value="NET2A"/>
    <property type="match status" value="1"/>
</dbReference>
<gene>
    <name evidence="5" type="ORF">ZIOFF_049898</name>
</gene>
<dbReference type="PANTHER" id="PTHR31631:SF0">
    <property type="entry name" value="PROTEIN NETWORKED 2D"/>
    <property type="match status" value="1"/>
</dbReference>
<feature type="domain" description="NAB" evidence="4">
    <location>
        <begin position="10"/>
        <end position="90"/>
    </location>
</feature>
<dbReference type="Pfam" id="PF07765">
    <property type="entry name" value="KIP1"/>
    <property type="match status" value="1"/>
</dbReference>
<accession>A0A8J5FZN5</accession>
<evidence type="ECO:0000259" key="4">
    <source>
        <dbReference type="PROSITE" id="PS51774"/>
    </source>
</evidence>
<keyword evidence="1 2" id="KW-0175">Coiled coil</keyword>
<organism evidence="5 6">
    <name type="scientific">Zingiber officinale</name>
    <name type="common">Ginger</name>
    <name type="synonym">Amomum zingiber</name>
    <dbReference type="NCBI Taxonomy" id="94328"/>
    <lineage>
        <taxon>Eukaryota</taxon>
        <taxon>Viridiplantae</taxon>
        <taxon>Streptophyta</taxon>
        <taxon>Embryophyta</taxon>
        <taxon>Tracheophyta</taxon>
        <taxon>Spermatophyta</taxon>
        <taxon>Magnoliopsida</taxon>
        <taxon>Liliopsida</taxon>
        <taxon>Zingiberales</taxon>
        <taxon>Zingiberaceae</taxon>
        <taxon>Zingiber</taxon>
    </lineage>
</organism>
<keyword evidence="6" id="KW-1185">Reference proteome</keyword>
<evidence type="ECO:0000256" key="2">
    <source>
        <dbReference type="SAM" id="Coils"/>
    </source>
</evidence>
<sequence length="937" mass="106560">MLQRAASNSYSWWWASHIRTKQSKWLDNSLQDMDNVVKAMLKLIDADADSFAKRAELYFKRRPELINFVEDAHRAFRALAERYDHISGELHKANHTIVTACPDQVQYAMLEEYDDSLPKAIIPIDPSKINKALVEGLINKKRESESSMNKQHKKSVPKISLEAAQGEISRLQKEILVLQTEKEFIKNSYESGIAKHWEIEKQIIEMQEKVCGLQDEFSTTTVIEDHEALSLMTATALKSCEDSMVNLQELRKKSHEQAKVESERIKVAYGKLKSLQGENCQSNVEDTDICGKDTHMSLAAVNIEEDALSKARLDLQSIGEKIKIYFEMSPESSVNEIAEKIDELVNKVSTLDMTVSSQSVQINRLTSENNELEKSLHKLEEEKTSLINDSNALSKKLKEAEEELNRVRAIEKIVHSGETSFSQKFTETCCSLSNISEKLQNFKPLENGCTTDTSVEEESSTCNIETGKLHQVKVITEINDIKVDLEEEINATQGLERCKEDASHNRASSHLKDASEKIEDPKGTKDLEEKGSSQIYSSIHLTKTLQILLDDHSRSLEQTISSGLEGEKEGTHAEYTSVLQNYEIEKRSDEDNEETMALISELKNTIITKDYEIQRLRQLLSSMKTSSNVTIDSWHGQQKAESTSIESLVVTKNYEPQDSTITEDRNLSCAKMESLAECMEKENAFTQITYANNMNESDWVSPIAEKLRRDIDTLVEGNLEFWLRFSSSFHHIQEFKSKYNDLQAEINDLNKKKTSGVEASPESKLVISKLRELKTEVLVWLEHSALLRGELQSRISGLSELQKEISSAINTKPESEEVFFTPYEAATLYGEVMNMKREFTKAEFELQLGREQVRKLQAEIDGQLTKLCGKFESFPSGTLHAHLDNSPRATIPLRVFLFGGAKPKKPSFFQRIQPVFQKQNSNDRAERRSKHNLQADK</sequence>
<evidence type="ECO:0000313" key="6">
    <source>
        <dbReference type="Proteomes" id="UP000734854"/>
    </source>
</evidence>
<proteinExistence type="predicted"/>
<dbReference type="InterPro" id="IPR056889">
    <property type="entry name" value="NET2A-D/KIP1-like_C"/>
</dbReference>
<feature type="region of interest" description="Disordered" evidence="3">
    <location>
        <begin position="918"/>
        <end position="937"/>
    </location>
</feature>
<dbReference type="InterPro" id="IPR056888">
    <property type="entry name" value="NET2A-D/KIP1-like_dom"/>
</dbReference>
<protein>
    <recommendedName>
        <fullName evidence="4">NAB domain-containing protein</fullName>
    </recommendedName>
</protein>
<dbReference type="Pfam" id="PF24918">
    <property type="entry name" value="NET2A_C"/>
    <property type="match status" value="1"/>
</dbReference>
<dbReference type="Proteomes" id="UP000734854">
    <property type="component" value="Unassembled WGS sequence"/>
</dbReference>
<feature type="coiled-coil region" evidence="2">
    <location>
        <begin position="161"/>
        <end position="188"/>
    </location>
</feature>
<dbReference type="AlphaFoldDB" id="A0A8J5FZN5"/>
<dbReference type="GO" id="GO:0003779">
    <property type="term" value="F:actin binding"/>
    <property type="evidence" value="ECO:0007669"/>
    <property type="project" value="InterPro"/>
</dbReference>
<evidence type="ECO:0000256" key="1">
    <source>
        <dbReference type="ARBA" id="ARBA00023054"/>
    </source>
</evidence>
<feature type="coiled-coil region" evidence="2">
    <location>
        <begin position="355"/>
        <end position="410"/>
    </location>
</feature>
<comment type="caution">
    <text evidence="5">The sequence shown here is derived from an EMBL/GenBank/DDBJ whole genome shotgun (WGS) entry which is preliminary data.</text>
</comment>
<dbReference type="EMBL" id="JACMSC010000014">
    <property type="protein sequence ID" value="KAG6488649.1"/>
    <property type="molecule type" value="Genomic_DNA"/>
</dbReference>
<evidence type="ECO:0000313" key="5">
    <source>
        <dbReference type="EMBL" id="KAG6488649.1"/>
    </source>
</evidence>
<evidence type="ECO:0000256" key="3">
    <source>
        <dbReference type="SAM" id="MobiDB-lite"/>
    </source>
</evidence>
<dbReference type="InterPro" id="IPR011684">
    <property type="entry name" value="NAB"/>
</dbReference>
<dbReference type="OrthoDB" id="616075at2759"/>
<dbReference type="PANTHER" id="PTHR31631">
    <property type="entry name" value="PROTEIN NETWORKED 2D"/>
    <property type="match status" value="1"/>
</dbReference>